<feature type="transmembrane region" description="Helical" evidence="5">
    <location>
        <begin position="178"/>
        <end position="199"/>
    </location>
</feature>
<comment type="caution">
    <text evidence="7">The sequence shown here is derived from an EMBL/GenBank/DDBJ whole genome shotgun (WGS) entry which is preliminary data.</text>
</comment>
<feature type="domain" description="EamA" evidence="6">
    <location>
        <begin position="150"/>
        <end position="279"/>
    </location>
</feature>
<dbReference type="RefSeq" id="WP_077926520.1">
    <property type="nucleotide sequence ID" value="NZ_BAABKE010000007.1"/>
</dbReference>
<name>A0ABP9MVV4_9GAMM</name>
<evidence type="ECO:0000256" key="5">
    <source>
        <dbReference type="SAM" id="Phobius"/>
    </source>
</evidence>
<dbReference type="Pfam" id="PF00892">
    <property type="entry name" value="EamA"/>
    <property type="match status" value="2"/>
</dbReference>
<comment type="subcellular location">
    <subcellularLocation>
        <location evidence="1">Membrane</location>
        <topology evidence="1">Multi-pass membrane protein</topology>
    </subcellularLocation>
</comment>
<dbReference type="InterPro" id="IPR037185">
    <property type="entry name" value="EmrE-like"/>
</dbReference>
<accession>A0ABP9MVV4</accession>
<feature type="transmembrane region" description="Helical" evidence="5">
    <location>
        <begin position="146"/>
        <end position="166"/>
    </location>
</feature>
<dbReference type="EMBL" id="BAABKE010000007">
    <property type="protein sequence ID" value="GAA5102432.1"/>
    <property type="molecule type" value="Genomic_DNA"/>
</dbReference>
<feature type="domain" description="EamA" evidence="6">
    <location>
        <begin position="7"/>
        <end position="137"/>
    </location>
</feature>
<proteinExistence type="predicted"/>
<evidence type="ECO:0000256" key="1">
    <source>
        <dbReference type="ARBA" id="ARBA00004141"/>
    </source>
</evidence>
<evidence type="ECO:0000259" key="6">
    <source>
        <dbReference type="Pfam" id="PF00892"/>
    </source>
</evidence>
<feature type="transmembrane region" description="Helical" evidence="5">
    <location>
        <begin position="36"/>
        <end position="55"/>
    </location>
</feature>
<evidence type="ECO:0000256" key="4">
    <source>
        <dbReference type="ARBA" id="ARBA00023136"/>
    </source>
</evidence>
<feature type="transmembrane region" description="Helical" evidence="5">
    <location>
        <begin position="262"/>
        <end position="280"/>
    </location>
</feature>
<evidence type="ECO:0000256" key="2">
    <source>
        <dbReference type="ARBA" id="ARBA00022692"/>
    </source>
</evidence>
<dbReference type="PANTHER" id="PTHR22911:SF6">
    <property type="entry name" value="SOLUTE CARRIER FAMILY 35 MEMBER G1"/>
    <property type="match status" value="1"/>
</dbReference>
<feature type="transmembrane region" description="Helical" evidence="5">
    <location>
        <begin position="97"/>
        <end position="115"/>
    </location>
</feature>
<organism evidence="7 8">
    <name type="scientific">Wohlfahrtiimonas larvae</name>
    <dbReference type="NCBI Taxonomy" id="1157986"/>
    <lineage>
        <taxon>Bacteria</taxon>
        <taxon>Pseudomonadati</taxon>
        <taxon>Pseudomonadota</taxon>
        <taxon>Gammaproteobacteria</taxon>
        <taxon>Cardiobacteriales</taxon>
        <taxon>Ignatzschineriaceae</taxon>
        <taxon>Wohlfahrtiimonas</taxon>
    </lineage>
</organism>
<keyword evidence="2 5" id="KW-0812">Transmembrane</keyword>
<feature type="transmembrane region" description="Helical" evidence="5">
    <location>
        <begin position="237"/>
        <end position="256"/>
    </location>
</feature>
<feature type="transmembrane region" description="Helical" evidence="5">
    <location>
        <begin position="122"/>
        <end position="140"/>
    </location>
</feature>
<reference evidence="8" key="1">
    <citation type="journal article" date="2019" name="Int. J. Syst. Evol. Microbiol.">
        <title>The Global Catalogue of Microorganisms (GCM) 10K type strain sequencing project: providing services to taxonomists for standard genome sequencing and annotation.</title>
        <authorList>
            <consortium name="The Broad Institute Genomics Platform"/>
            <consortium name="The Broad Institute Genome Sequencing Center for Infectious Disease"/>
            <person name="Wu L."/>
            <person name="Ma J."/>
        </authorList>
    </citation>
    <scope>NUCLEOTIDE SEQUENCE [LARGE SCALE GENOMIC DNA]</scope>
    <source>
        <strain evidence="8">JCM 18424</strain>
    </source>
</reference>
<protein>
    <submittedName>
        <fullName evidence="7">DMT family transporter</fullName>
    </submittedName>
</protein>
<evidence type="ECO:0000313" key="8">
    <source>
        <dbReference type="Proteomes" id="UP001500631"/>
    </source>
</evidence>
<dbReference type="SUPFAM" id="SSF103481">
    <property type="entry name" value="Multidrug resistance efflux transporter EmrE"/>
    <property type="match status" value="2"/>
</dbReference>
<evidence type="ECO:0000313" key="7">
    <source>
        <dbReference type="EMBL" id="GAA5102432.1"/>
    </source>
</evidence>
<feature type="transmembrane region" description="Helical" evidence="5">
    <location>
        <begin position="205"/>
        <end position="225"/>
    </location>
</feature>
<keyword evidence="4 5" id="KW-0472">Membrane</keyword>
<dbReference type="InterPro" id="IPR000620">
    <property type="entry name" value="EamA_dom"/>
</dbReference>
<dbReference type="Proteomes" id="UP001500631">
    <property type="component" value="Unassembled WGS sequence"/>
</dbReference>
<feature type="transmembrane region" description="Helical" evidence="5">
    <location>
        <begin position="67"/>
        <end position="91"/>
    </location>
</feature>
<evidence type="ECO:0000256" key="3">
    <source>
        <dbReference type="ARBA" id="ARBA00022989"/>
    </source>
</evidence>
<sequence length="283" mass="31105">MAPSALLGIFFVVLSQLAFAGMDSVIKWLSSDLSTATIIFFRNLITLIWIAPVFLSTGEFKNSLKRLPLHAVRSLSGQIGMIFIFLSLALLPLSDASVLRSLTPLFVPILAAIWLKEKLSWLLIPSFLLAIIGSWILAGVDKPQFSIYSFLPIIAGVFVAMAMVAIKRISSVASGSEIVFYFSLTGVVFAIGMSLFTEFTLPTNYQVWLMVLLMGIFGSLGQVWITKANQFTDASLLAPFYYLNAVFGAVLSHFFWHEKLGVWGWIGAAIIILAGLLVVLKKK</sequence>
<gene>
    <name evidence="7" type="ORF">GCM10023338_19630</name>
</gene>
<keyword evidence="3 5" id="KW-1133">Transmembrane helix</keyword>
<dbReference type="PANTHER" id="PTHR22911">
    <property type="entry name" value="ACYL-MALONYL CONDENSING ENZYME-RELATED"/>
    <property type="match status" value="1"/>
</dbReference>
<keyword evidence="8" id="KW-1185">Reference proteome</keyword>